<feature type="domain" description="N-acetyltransferase" evidence="1">
    <location>
        <begin position="208"/>
        <end position="370"/>
    </location>
</feature>
<keyword evidence="3" id="KW-1185">Reference proteome</keyword>
<feature type="domain" description="N-acetyltransferase" evidence="1">
    <location>
        <begin position="11"/>
        <end position="171"/>
    </location>
</feature>
<comment type="caution">
    <text evidence="2">The sequence shown here is derived from an EMBL/GenBank/DDBJ whole genome shotgun (WGS) entry which is preliminary data.</text>
</comment>
<dbReference type="PANTHER" id="PTHR43441">
    <property type="entry name" value="RIBOSOMAL-PROTEIN-SERINE ACETYLTRANSFERASE"/>
    <property type="match status" value="1"/>
</dbReference>
<dbReference type="Proteomes" id="UP001595823">
    <property type="component" value="Unassembled WGS sequence"/>
</dbReference>
<accession>A0ABV8U4R6</accession>
<evidence type="ECO:0000313" key="2">
    <source>
        <dbReference type="EMBL" id="MFC4338116.1"/>
    </source>
</evidence>
<keyword evidence="2" id="KW-0012">Acyltransferase</keyword>
<dbReference type="PROSITE" id="PS51186">
    <property type="entry name" value="GNAT"/>
    <property type="match status" value="2"/>
</dbReference>
<dbReference type="PANTHER" id="PTHR43441:SF10">
    <property type="entry name" value="ACETYLTRANSFERASE"/>
    <property type="match status" value="1"/>
</dbReference>
<dbReference type="GO" id="GO:0016746">
    <property type="term" value="F:acyltransferase activity"/>
    <property type="evidence" value="ECO:0007669"/>
    <property type="project" value="UniProtKB-KW"/>
</dbReference>
<dbReference type="InterPro" id="IPR051908">
    <property type="entry name" value="Ribosomal_N-acetyltransferase"/>
</dbReference>
<evidence type="ECO:0000259" key="1">
    <source>
        <dbReference type="PROSITE" id="PS51186"/>
    </source>
</evidence>
<dbReference type="InterPro" id="IPR000182">
    <property type="entry name" value="GNAT_dom"/>
</dbReference>
<dbReference type="Gene3D" id="3.40.630.30">
    <property type="match status" value="2"/>
</dbReference>
<organism evidence="2 3">
    <name type="scientific">Salininema proteolyticum</name>
    <dbReference type="NCBI Taxonomy" id="1607685"/>
    <lineage>
        <taxon>Bacteria</taxon>
        <taxon>Bacillati</taxon>
        <taxon>Actinomycetota</taxon>
        <taxon>Actinomycetes</taxon>
        <taxon>Glycomycetales</taxon>
        <taxon>Glycomycetaceae</taxon>
        <taxon>Salininema</taxon>
    </lineage>
</organism>
<dbReference type="RefSeq" id="WP_380625851.1">
    <property type="nucleotide sequence ID" value="NZ_JBHSDK010000062.1"/>
</dbReference>
<sequence length="382" mass="43087">MEPVTLEAEGLRLGRWRPSHIPALAEIYEDREIERFFVMPLPWPREARERHLDLMRRHWSVGNPQWAVTDDTGRLVGSVGLRGSGPRMYTITYLTAPWARGRGVAQRAVRAASHFAFRKLDAARISWDAICGNHYSRLTAVRTGFTIEGLSRSAVYQRGTMRDVWIGGILPGEVREADDPPPEYRRLKAQAVYFSHEQAPVETDLPGLRLRPLRSGDLADIAAACRDEAVQRNTTVPANYTRASAEAYLKTVRRSWERGTHVHFALEWEGRYSGTVSLKLRDAAEAEIGYLTAPWARGRGAMTEAVGRMADLAFRELDLEVLRWCAVEGNKPSVRVAEKNGFTIEGVRHERYRNGGERIAQHFGYLKRRLGALGARVGSDAR</sequence>
<reference evidence="3" key="1">
    <citation type="journal article" date="2019" name="Int. J. Syst. Evol. Microbiol.">
        <title>The Global Catalogue of Microorganisms (GCM) 10K type strain sequencing project: providing services to taxonomists for standard genome sequencing and annotation.</title>
        <authorList>
            <consortium name="The Broad Institute Genomics Platform"/>
            <consortium name="The Broad Institute Genome Sequencing Center for Infectious Disease"/>
            <person name="Wu L."/>
            <person name="Ma J."/>
        </authorList>
    </citation>
    <scope>NUCLEOTIDE SEQUENCE [LARGE SCALE GENOMIC DNA]</scope>
    <source>
        <strain evidence="3">IBRC-M 10908</strain>
    </source>
</reference>
<dbReference type="SUPFAM" id="SSF55729">
    <property type="entry name" value="Acyl-CoA N-acyltransferases (Nat)"/>
    <property type="match status" value="2"/>
</dbReference>
<proteinExistence type="predicted"/>
<protein>
    <submittedName>
        <fullName evidence="2">GNAT family N-acetyltransferase</fullName>
        <ecNumber evidence="2">2.3.-.-</ecNumber>
    </submittedName>
</protein>
<name>A0ABV8U4R6_9ACTN</name>
<dbReference type="EMBL" id="JBHSDK010000062">
    <property type="protein sequence ID" value="MFC4338116.1"/>
    <property type="molecule type" value="Genomic_DNA"/>
</dbReference>
<dbReference type="InterPro" id="IPR016181">
    <property type="entry name" value="Acyl_CoA_acyltransferase"/>
</dbReference>
<dbReference type="Pfam" id="PF13302">
    <property type="entry name" value="Acetyltransf_3"/>
    <property type="match status" value="2"/>
</dbReference>
<evidence type="ECO:0000313" key="3">
    <source>
        <dbReference type="Proteomes" id="UP001595823"/>
    </source>
</evidence>
<keyword evidence="2" id="KW-0808">Transferase</keyword>
<dbReference type="EC" id="2.3.-.-" evidence="2"/>
<gene>
    <name evidence="2" type="ORF">ACFPET_23260</name>
</gene>